<protein>
    <recommendedName>
        <fullName evidence="5">LPXTG cell wall anchor domain-containing protein</fullName>
    </recommendedName>
</protein>
<sequence length="220" mass="24680">MKKLILIYTFIFYSLATVAQSWKPVKIDDSVQVSLPPGFKKTDTLGQTVINASTSFGNIVITKQPDNPVSTPDIEKVKHLNSYYDDFVKRISSSSKGTVSNERDTLLGKLHVKDFTLEVDSGSGKQYRNIRILHESSATYSFQFLYKEIHGQYAKGESETFFNSIKIPPEADVATQFTEPENTNGKKPAGSMNLMLIGGGLLLVVIIVISIIMRRRRRRI</sequence>
<dbReference type="AlphaFoldDB" id="A0A4Q0M622"/>
<evidence type="ECO:0000313" key="3">
    <source>
        <dbReference type="EMBL" id="RXF68106.1"/>
    </source>
</evidence>
<evidence type="ECO:0008006" key="5">
    <source>
        <dbReference type="Google" id="ProtNLM"/>
    </source>
</evidence>
<evidence type="ECO:0000313" key="4">
    <source>
        <dbReference type="Proteomes" id="UP000290848"/>
    </source>
</evidence>
<keyword evidence="2" id="KW-0732">Signal</keyword>
<keyword evidence="1" id="KW-0812">Transmembrane</keyword>
<name>A0A4Q0M622_9SPHI</name>
<accession>A0A4Q0M622</accession>
<feature type="chain" id="PRO_5020390650" description="LPXTG cell wall anchor domain-containing protein" evidence="2">
    <location>
        <begin position="20"/>
        <end position="220"/>
    </location>
</feature>
<dbReference type="EMBL" id="RXOC01000012">
    <property type="protein sequence ID" value="RXF68106.1"/>
    <property type="molecule type" value="Genomic_DNA"/>
</dbReference>
<evidence type="ECO:0000256" key="1">
    <source>
        <dbReference type="SAM" id="Phobius"/>
    </source>
</evidence>
<dbReference type="Proteomes" id="UP000290848">
    <property type="component" value="Unassembled WGS sequence"/>
</dbReference>
<feature type="transmembrane region" description="Helical" evidence="1">
    <location>
        <begin position="194"/>
        <end position="213"/>
    </location>
</feature>
<reference evidence="3 4" key="1">
    <citation type="submission" date="2018-12" db="EMBL/GenBank/DDBJ databases">
        <title>The Draft Genome Sequence of the Soil Bacterium Pedobacter tournemirensis R1.</title>
        <authorList>
            <person name="He J."/>
        </authorList>
    </citation>
    <scope>NUCLEOTIDE SEQUENCE [LARGE SCALE GENOMIC DNA]</scope>
    <source>
        <strain evidence="3 4">R1</strain>
    </source>
</reference>
<feature type="signal peptide" evidence="2">
    <location>
        <begin position="1"/>
        <end position="19"/>
    </location>
</feature>
<comment type="caution">
    <text evidence="3">The sequence shown here is derived from an EMBL/GenBank/DDBJ whole genome shotgun (WGS) entry which is preliminary data.</text>
</comment>
<dbReference type="RefSeq" id="WP_128770535.1">
    <property type="nucleotide sequence ID" value="NZ_RXOC01000012.1"/>
</dbReference>
<proteinExistence type="predicted"/>
<organism evidence="3 4">
    <name type="scientific">Arcticibacter tournemirensis</name>
    <dbReference type="NCBI Taxonomy" id="699437"/>
    <lineage>
        <taxon>Bacteria</taxon>
        <taxon>Pseudomonadati</taxon>
        <taxon>Bacteroidota</taxon>
        <taxon>Sphingobacteriia</taxon>
        <taxon>Sphingobacteriales</taxon>
        <taxon>Sphingobacteriaceae</taxon>
        <taxon>Arcticibacter</taxon>
    </lineage>
</organism>
<keyword evidence="1" id="KW-0472">Membrane</keyword>
<evidence type="ECO:0000256" key="2">
    <source>
        <dbReference type="SAM" id="SignalP"/>
    </source>
</evidence>
<gene>
    <name evidence="3" type="ORF">EKH83_16350</name>
</gene>
<keyword evidence="1" id="KW-1133">Transmembrane helix</keyword>